<reference evidence="1" key="1">
    <citation type="journal article" date="2019" name="bioRxiv">
        <title>The Genome of the Zebra Mussel, Dreissena polymorpha: A Resource for Invasive Species Research.</title>
        <authorList>
            <person name="McCartney M.A."/>
            <person name="Auch B."/>
            <person name="Kono T."/>
            <person name="Mallez S."/>
            <person name="Zhang Y."/>
            <person name="Obille A."/>
            <person name="Becker A."/>
            <person name="Abrahante J.E."/>
            <person name="Garbe J."/>
            <person name="Badalamenti J.P."/>
            <person name="Herman A."/>
            <person name="Mangelson H."/>
            <person name="Liachko I."/>
            <person name="Sullivan S."/>
            <person name="Sone E.D."/>
            <person name="Koren S."/>
            <person name="Silverstein K.A.T."/>
            <person name="Beckman K.B."/>
            <person name="Gohl D.M."/>
        </authorList>
    </citation>
    <scope>NUCLEOTIDE SEQUENCE</scope>
    <source>
        <strain evidence="1">Duluth1</strain>
        <tissue evidence="1">Whole animal</tissue>
    </source>
</reference>
<keyword evidence="2" id="KW-1185">Reference proteome</keyword>
<accession>A0A9D4KYI1</accession>
<name>A0A9D4KYI1_DREPO</name>
<evidence type="ECO:0000313" key="1">
    <source>
        <dbReference type="EMBL" id="KAH3847211.1"/>
    </source>
</evidence>
<comment type="caution">
    <text evidence="1">The sequence shown here is derived from an EMBL/GenBank/DDBJ whole genome shotgun (WGS) entry which is preliminary data.</text>
</comment>
<dbReference type="Proteomes" id="UP000828390">
    <property type="component" value="Unassembled WGS sequence"/>
</dbReference>
<proteinExistence type="predicted"/>
<organism evidence="1 2">
    <name type="scientific">Dreissena polymorpha</name>
    <name type="common">Zebra mussel</name>
    <name type="synonym">Mytilus polymorpha</name>
    <dbReference type="NCBI Taxonomy" id="45954"/>
    <lineage>
        <taxon>Eukaryota</taxon>
        <taxon>Metazoa</taxon>
        <taxon>Spiralia</taxon>
        <taxon>Lophotrochozoa</taxon>
        <taxon>Mollusca</taxon>
        <taxon>Bivalvia</taxon>
        <taxon>Autobranchia</taxon>
        <taxon>Heteroconchia</taxon>
        <taxon>Euheterodonta</taxon>
        <taxon>Imparidentia</taxon>
        <taxon>Neoheterodontei</taxon>
        <taxon>Myida</taxon>
        <taxon>Dreissenoidea</taxon>
        <taxon>Dreissenidae</taxon>
        <taxon>Dreissena</taxon>
    </lineage>
</organism>
<reference evidence="1" key="2">
    <citation type="submission" date="2020-11" db="EMBL/GenBank/DDBJ databases">
        <authorList>
            <person name="McCartney M.A."/>
            <person name="Auch B."/>
            <person name="Kono T."/>
            <person name="Mallez S."/>
            <person name="Becker A."/>
            <person name="Gohl D.M."/>
            <person name="Silverstein K.A.T."/>
            <person name="Koren S."/>
            <person name="Bechman K.B."/>
            <person name="Herman A."/>
            <person name="Abrahante J.E."/>
            <person name="Garbe J."/>
        </authorList>
    </citation>
    <scope>NUCLEOTIDE SEQUENCE</scope>
    <source>
        <strain evidence="1">Duluth1</strain>
        <tissue evidence="1">Whole animal</tissue>
    </source>
</reference>
<sequence length="170" mass="19059">MFSSSKRHIVYMNKAENLCPHLEILKSHKYIWENELLNSAIASSSNEQACEDDTEETEALGLDETNKEDLTAQPVQDQDIKGHHFNPESGLLEYPSLSKEWPLPDGCASLRDSIQAQSLICDRMNGRDGEGFLFTNQGGLEKLRVCSLPAECSCGVRCTCILYPITYSKR</sequence>
<dbReference type="AlphaFoldDB" id="A0A9D4KYI1"/>
<evidence type="ECO:0000313" key="2">
    <source>
        <dbReference type="Proteomes" id="UP000828390"/>
    </source>
</evidence>
<protein>
    <submittedName>
        <fullName evidence="1">Uncharacterized protein</fullName>
    </submittedName>
</protein>
<gene>
    <name evidence="1" type="ORF">DPMN_089528</name>
</gene>
<dbReference type="EMBL" id="JAIWYP010000003">
    <property type="protein sequence ID" value="KAH3847211.1"/>
    <property type="molecule type" value="Genomic_DNA"/>
</dbReference>